<dbReference type="InterPro" id="IPR016039">
    <property type="entry name" value="Thiolase-like"/>
</dbReference>
<evidence type="ECO:0000256" key="8">
    <source>
        <dbReference type="ARBA" id="ARBA00022989"/>
    </source>
</evidence>
<evidence type="ECO:0000313" key="15">
    <source>
        <dbReference type="EMBL" id="PSR28680.1"/>
    </source>
</evidence>
<evidence type="ECO:0000256" key="10">
    <source>
        <dbReference type="ARBA" id="ARBA00037576"/>
    </source>
</evidence>
<dbReference type="InterPro" id="IPR014030">
    <property type="entry name" value="Ketoacyl_synth_N"/>
</dbReference>
<keyword evidence="8" id="KW-1133">Transmembrane helix</keyword>
<dbReference type="PROSITE" id="PS52004">
    <property type="entry name" value="KS3_2"/>
    <property type="match status" value="1"/>
</dbReference>
<dbReference type="InterPro" id="IPR000794">
    <property type="entry name" value="Beta-ketoacyl_synthase"/>
</dbReference>
<evidence type="ECO:0000256" key="9">
    <source>
        <dbReference type="ARBA" id="ARBA00023136"/>
    </source>
</evidence>
<dbReference type="GO" id="GO:0004315">
    <property type="term" value="F:3-oxoacyl-[acyl-carrier-protein] synthase activity"/>
    <property type="evidence" value="ECO:0007669"/>
    <property type="project" value="InterPro"/>
</dbReference>
<accession>A0A2T2X2F3</accession>
<dbReference type="Gene3D" id="3.40.47.10">
    <property type="match status" value="1"/>
</dbReference>
<evidence type="ECO:0000256" key="12">
    <source>
        <dbReference type="ARBA" id="ARBA00041756"/>
    </source>
</evidence>
<comment type="caution">
    <text evidence="15">The sequence shown here is derived from an EMBL/GenBank/DDBJ whole genome shotgun (WGS) entry which is preliminary data.</text>
</comment>
<evidence type="ECO:0000256" key="5">
    <source>
        <dbReference type="ARBA" id="ARBA00022519"/>
    </source>
</evidence>
<feature type="domain" description="Ketosynthase family 3 (KS3)" evidence="14">
    <location>
        <begin position="7"/>
        <end position="406"/>
    </location>
</feature>
<evidence type="ECO:0000256" key="3">
    <source>
        <dbReference type="ARBA" id="ARBA00022458"/>
    </source>
</evidence>
<keyword evidence="7" id="KW-0812">Transmembrane</keyword>
<keyword evidence="9" id="KW-0472">Membrane</keyword>
<dbReference type="GO" id="GO:0005886">
    <property type="term" value="C:plasma membrane"/>
    <property type="evidence" value="ECO:0007669"/>
    <property type="project" value="UniProtKB-SubCell"/>
</dbReference>
<dbReference type="CDD" id="cd00834">
    <property type="entry name" value="KAS_I_II"/>
    <property type="match status" value="1"/>
</dbReference>
<comment type="function">
    <text evidence="10">Proposed to synthesize NOD factor fatty acyl chain. Involved in the synthesis of a highly unsaturated fatty acid moiety, which forms part of a lipo-oligosaccharide that is responsible for host specificity.</text>
</comment>
<dbReference type="InterPro" id="IPR018201">
    <property type="entry name" value="Ketoacyl_synth_AS"/>
</dbReference>
<dbReference type="Pfam" id="PF00109">
    <property type="entry name" value="ketoacyl-synt"/>
    <property type="match status" value="1"/>
</dbReference>
<comment type="subcellular location">
    <subcellularLocation>
        <location evidence="1">Cell inner membrane</location>
    </subcellularLocation>
</comment>
<gene>
    <name evidence="15" type="ORF">C7B43_09710</name>
</gene>
<proteinExistence type="inferred from homology"/>
<reference evidence="15 16" key="1">
    <citation type="journal article" date="2014" name="BMC Genomics">
        <title>Comparison of environmental and isolate Sulfobacillus genomes reveals diverse carbon, sulfur, nitrogen, and hydrogen metabolisms.</title>
        <authorList>
            <person name="Justice N.B."/>
            <person name="Norman A."/>
            <person name="Brown C.T."/>
            <person name="Singh A."/>
            <person name="Thomas B.C."/>
            <person name="Banfield J.F."/>
        </authorList>
    </citation>
    <scope>NUCLEOTIDE SEQUENCE [LARGE SCALE GENOMIC DNA]</scope>
    <source>
        <strain evidence="15">AMDSBA1</strain>
    </source>
</reference>
<dbReference type="PANTHER" id="PTHR11712">
    <property type="entry name" value="POLYKETIDE SYNTHASE-RELATED"/>
    <property type="match status" value="1"/>
</dbReference>
<evidence type="ECO:0000259" key="14">
    <source>
        <dbReference type="PROSITE" id="PS52004"/>
    </source>
</evidence>
<evidence type="ECO:0000256" key="2">
    <source>
        <dbReference type="ARBA" id="ARBA00008467"/>
    </source>
</evidence>
<dbReference type="InterPro" id="IPR014031">
    <property type="entry name" value="Ketoacyl_synth_C"/>
</dbReference>
<dbReference type="Proteomes" id="UP000242699">
    <property type="component" value="Unassembled WGS sequence"/>
</dbReference>
<dbReference type="InterPro" id="IPR020841">
    <property type="entry name" value="PKS_Beta-ketoAc_synthase_dom"/>
</dbReference>
<dbReference type="EMBL" id="PXYT01000019">
    <property type="protein sequence ID" value="PSR28680.1"/>
    <property type="molecule type" value="Genomic_DNA"/>
</dbReference>
<dbReference type="Pfam" id="PF02801">
    <property type="entry name" value="Ketoacyl-synt_C"/>
    <property type="match status" value="1"/>
</dbReference>
<dbReference type="AlphaFoldDB" id="A0A2T2X2F3"/>
<evidence type="ECO:0000313" key="16">
    <source>
        <dbReference type="Proteomes" id="UP000242699"/>
    </source>
</evidence>
<evidence type="ECO:0000256" key="4">
    <source>
        <dbReference type="ARBA" id="ARBA00022475"/>
    </source>
</evidence>
<keyword evidence="6 13" id="KW-0808">Transferase</keyword>
<evidence type="ECO:0000256" key="1">
    <source>
        <dbReference type="ARBA" id="ARBA00004533"/>
    </source>
</evidence>
<sequence>MLHERSPRAVVITGMGAITGSGLGVKPLWQDVINARSRITRVTLEKRTYLGVPASLDDECVEWFRKIGHYDRYAVMGFIAAQLALRDAEWTQCSESTASAGIVMGTGFGAMGTIENTHRTLFEAKRDRVRPMTLPLAMSNSVGALMAQSFQFHGPNLIISTACSSSAHAVGIGSRLIEQGICDAVVVGGTDAPLLQGVFASWDALGVLAPDQEPPTEGLRPFDRDRQGVVLGEGAGVVVLEAWSHARKRNRSPYALICGYGASADGKHLTRPDSAGMALAMTRCLANAQCPPDFVDYIQAHGTGTVANDTVECEALESVFDGRTPPVSSSKPITGHTMGAAGILGLIIAIMSLEKKTIPPTANLRSVDPQCQGVTHVVNPVATPLNKILVNAFGFGGNNASLLIESIHN</sequence>
<keyword evidence="4" id="KW-1003">Cell membrane</keyword>
<evidence type="ECO:0000256" key="7">
    <source>
        <dbReference type="ARBA" id="ARBA00022692"/>
    </source>
</evidence>
<evidence type="ECO:0000256" key="13">
    <source>
        <dbReference type="RuleBase" id="RU003694"/>
    </source>
</evidence>
<keyword evidence="5" id="KW-0997">Cell inner membrane</keyword>
<dbReference type="PROSITE" id="PS00606">
    <property type="entry name" value="KS3_1"/>
    <property type="match status" value="1"/>
</dbReference>
<evidence type="ECO:0000256" key="6">
    <source>
        <dbReference type="ARBA" id="ARBA00022679"/>
    </source>
</evidence>
<evidence type="ECO:0000256" key="11">
    <source>
        <dbReference type="ARBA" id="ARBA00039445"/>
    </source>
</evidence>
<protein>
    <recommendedName>
        <fullName evidence="11">Nodulation protein E</fullName>
    </recommendedName>
    <alternativeName>
        <fullName evidence="12">Host-specificity of nodulation protein B</fullName>
    </alternativeName>
</protein>
<name>A0A2T2X2F3_9FIRM</name>
<dbReference type="PANTHER" id="PTHR11712:SF352">
    <property type="entry name" value="3-OXOACYL-[ACYL-CARRIER-PROTEIN] SYNTHASE"/>
    <property type="match status" value="1"/>
</dbReference>
<dbReference type="SMART" id="SM00825">
    <property type="entry name" value="PKS_KS"/>
    <property type="match status" value="1"/>
</dbReference>
<dbReference type="SUPFAM" id="SSF53901">
    <property type="entry name" value="Thiolase-like"/>
    <property type="match status" value="2"/>
</dbReference>
<keyword evidence="3" id="KW-0536">Nodulation</keyword>
<dbReference type="GO" id="GO:0006633">
    <property type="term" value="P:fatty acid biosynthetic process"/>
    <property type="evidence" value="ECO:0007669"/>
    <property type="project" value="InterPro"/>
</dbReference>
<organism evidence="15 16">
    <name type="scientific">Sulfobacillus benefaciens</name>
    <dbReference type="NCBI Taxonomy" id="453960"/>
    <lineage>
        <taxon>Bacteria</taxon>
        <taxon>Bacillati</taxon>
        <taxon>Bacillota</taxon>
        <taxon>Clostridia</taxon>
        <taxon>Eubacteriales</taxon>
        <taxon>Clostridiales Family XVII. Incertae Sedis</taxon>
        <taxon>Sulfobacillus</taxon>
    </lineage>
</organism>
<comment type="similarity">
    <text evidence="2 13">Belongs to the thiolase-like superfamily. Beta-ketoacyl-ACP synthases family.</text>
</comment>